<proteinExistence type="predicted"/>
<dbReference type="Gene3D" id="3.40.50.300">
    <property type="entry name" value="P-loop containing nucleotide triphosphate hydrolases"/>
    <property type="match status" value="1"/>
</dbReference>
<feature type="region of interest" description="Disordered" evidence="2">
    <location>
        <begin position="1"/>
        <end position="33"/>
    </location>
</feature>
<dbReference type="EMBL" id="JAJVDC020000062">
    <property type="protein sequence ID" value="KAL1628509.1"/>
    <property type="molecule type" value="Genomic_DNA"/>
</dbReference>
<feature type="compositionally biased region" description="Polar residues" evidence="2">
    <location>
        <begin position="63"/>
        <end position="72"/>
    </location>
</feature>
<protein>
    <recommendedName>
        <fullName evidence="3">Nephrocystin 3-like N-terminal domain-containing protein</fullName>
    </recommendedName>
</protein>
<comment type="caution">
    <text evidence="4">The sequence shown here is derived from an EMBL/GenBank/DDBJ whole genome shotgun (WGS) entry which is preliminary data.</text>
</comment>
<feature type="compositionally biased region" description="Acidic residues" evidence="2">
    <location>
        <begin position="46"/>
        <end position="60"/>
    </location>
</feature>
<feature type="domain" description="Nephrocystin 3-like N-terminal" evidence="3">
    <location>
        <begin position="317"/>
        <end position="480"/>
    </location>
</feature>
<evidence type="ECO:0000259" key="3">
    <source>
        <dbReference type="Pfam" id="PF24883"/>
    </source>
</evidence>
<reference evidence="4 5" key="1">
    <citation type="submission" date="2024-02" db="EMBL/GenBank/DDBJ databases">
        <title>De novo assembly and annotation of 12 fungi associated with fruit tree decline syndrome in Ontario, Canada.</title>
        <authorList>
            <person name="Sulman M."/>
            <person name="Ellouze W."/>
            <person name="Ilyukhin E."/>
        </authorList>
    </citation>
    <scope>NUCLEOTIDE SEQUENCE [LARGE SCALE GENOMIC DNA]</scope>
    <source>
        <strain evidence="4 5">M1-105</strain>
    </source>
</reference>
<evidence type="ECO:0000256" key="2">
    <source>
        <dbReference type="SAM" id="MobiDB-lite"/>
    </source>
</evidence>
<feature type="compositionally biased region" description="Basic and acidic residues" evidence="2">
    <location>
        <begin position="1"/>
        <end position="13"/>
    </location>
</feature>
<keyword evidence="5" id="KW-1185">Reference proteome</keyword>
<dbReference type="InterPro" id="IPR011990">
    <property type="entry name" value="TPR-like_helical_dom_sf"/>
</dbReference>
<dbReference type="Proteomes" id="UP001521116">
    <property type="component" value="Unassembled WGS sequence"/>
</dbReference>
<dbReference type="PANTHER" id="PTHR10039:SF11">
    <property type="entry name" value="NACHT DOMAIN PROTEIN (AFU_ORTHOLOGUE AFUA_1G01490)"/>
    <property type="match status" value="1"/>
</dbReference>
<keyword evidence="1" id="KW-0677">Repeat</keyword>
<dbReference type="PANTHER" id="PTHR10039">
    <property type="entry name" value="AMELOGENIN"/>
    <property type="match status" value="1"/>
</dbReference>
<dbReference type="Gene3D" id="1.25.40.10">
    <property type="entry name" value="Tetratricopeptide repeat domain"/>
    <property type="match status" value="3"/>
</dbReference>
<gene>
    <name evidence="4" type="ORF">SLS56_005854</name>
</gene>
<evidence type="ECO:0000313" key="5">
    <source>
        <dbReference type="Proteomes" id="UP001521116"/>
    </source>
</evidence>
<dbReference type="Pfam" id="PF24883">
    <property type="entry name" value="NPHP3_N"/>
    <property type="match status" value="1"/>
</dbReference>
<accession>A0ABR3ST14</accession>
<name>A0ABR3ST14_9PEZI</name>
<organism evidence="4 5">
    <name type="scientific">Neofusicoccum ribis</name>
    <dbReference type="NCBI Taxonomy" id="45134"/>
    <lineage>
        <taxon>Eukaryota</taxon>
        <taxon>Fungi</taxon>
        <taxon>Dikarya</taxon>
        <taxon>Ascomycota</taxon>
        <taxon>Pezizomycotina</taxon>
        <taxon>Dothideomycetes</taxon>
        <taxon>Dothideomycetes incertae sedis</taxon>
        <taxon>Botryosphaeriales</taxon>
        <taxon>Botryosphaeriaceae</taxon>
        <taxon>Neofusicoccum</taxon>
    </lineage>
</organism>
<feature type="region of interest" description="Disordered" evidence="2">
    <location>
        <begin position="1445"/>
        <end position="1465"/>
    </location>
</feature>
<feature type="compositionally biased region" description="Low complexity" evidence="2">
    <location>
        <begin position="73"/>
        <end position="87"/>
    </location>
</feature>
<evidence type="ECO:0000256" key="1">
    <source>
        <dbReference type="ARBA" id="ARBA00022737"/>
    </source>
</evidence>
<dbReference type="SUPFAM" id="SSF52540">
    <property type="entry name" value="P-loop containing nucleoside triphosphate hydrolases"/>
    <property type="match status" value="1"/>
</dbReference>
<feature type="region of interest" description="Disordered" evidence="2">
    <location>
        <begin position="46"/>
        <end position="87"/>
    </location>
</feature>
<dbReference type="InterPro" id="IPR056884">
    <property type="entry name" value="NPHP3-like_N"/>
</dbReference>
<dbReference type="InterPro" id="IPR027417">
    <property type="entry name" value="P-loop_NTPase"/>
</dbReference>
<evidence type="ECO:0000313" key="4">
    <source>
        <dbReference type="EMBL" id="KAL1628509.1"/>
    </source>
</evidence>
<sequence>MDISIHFDSDSKKHGSTKKLHKLSVSNGMSNMNGMNGIRGMNDMDDMDSMDGMDDTDGLDDMNSVNGTNGYHSSSSNTRRSSVSYNSKTSILRERTVRMSQSIRMRFGGSSDVFLDHTNSFDDFIDAVADIRLRFMPHSGSKWDKVLRWAEGFCTYVCTFHDVVEEFMLDKMGPGHTTILTKVFSVLHRLGLSISLLLRQENLLTATADIRRELAHAYSDLMELTCAVSMHYLTQSQRDQRIGIDGFNAHFGFLINAYYQHRDEVADGLWSIHMKGIFEGGTRNFYDIRGFLEPPDRAVREILSRRFAFGPHRADFTCEWFKYHLNDFMLKKNKILLVTGPGGCGKTMLSDWIVESLRGSMDPDPHDAIFYRVWTDIHETTSSLSLVKNLVFQAAHRNIGDETLISHVRRAMNMAATGAKNKDVEKVLWKALEHVASHSKLAIVVDGLDQLSGNHQTVLDHLHSIAAPEKHNCKVIVLSRPLQKPAPSKTQLLSISEDRILQDIKLFIQSRMDDNKEIFSMSATSKGEITQKIADKSRGSFLWAECAFRRLKNERNPVSFTKWLDNASKHVDRFFGHHVDHLQLDKPETLPILSWILAAERPLSVIEIRHLLEIDTKNCTTAHRYDDINETIRHTIGPLVDIDEGIVCLKYPSMRPYLVTFQSENFSFDMRKAQTSLALKLLAYVKLHVHEDIDINWAPVRPHEAKTYFESHALLEYAARSWASHFRGSRFYSEDKGIEVDKRLRQCWPRSTLLSVLEGACFRWGSVGVEMEVSQRISFEIRKTILGHDSTATLQSLLFLVQHYKQTQHSDLAALAYEAWEISKTVSDTTVALECAQAFVLATKSLTVKKRTEVLSRREQVLQFLISTYKRTGGVSHELTIKYTKSLAELYVTLKEIKNAVVLYRELYNVTIERHGYFHEETSTMYHILIAQLKAIEHHDIVLQTVEDYNSYVCKTLSVEDERRVKSTMSLVAMYEDRKEVTHAEEVLVSYWKSVTSSASVEIKVDVAVEYSKFLRRHERTEEAEAVMRGVYSEVETYEETYEESSSMHTRIKSIAEEFKSLKSFSMARSIYSSLWSQTKELTESSFSEEIATALAETVTEEIESKTDTITTTSTSSTLTVEEESTLREVFESSLSMSSKSALSSMVKTGVALSSSFYKKEMYQEAATTYSQVLSKTWSSIEISETSVHEQSEEMIEVAMNMADCYFQMLQIEKSEIIYANIFHSLLRSQASHKWLMHKAKMIIEYHKRIYRFEKAIMYYRELCLHLQQRLGKSHWHTIELFSEYGALARKVCKHKEAIEAYHCIHLAYKLKNGCIEKEGIKASLALCELYEEEHCWHEAHSVYSALWVTIRKHGKEFKFSHAHIERVYERHTFIMETKIKKEYEAVRKLALDYRTTCKEMYGEKHELTVKATVRLAEMCEHSESHQEEALSLYEEAFKHSSKTKIRTTSISEESSSSTTTTTTVSSLARKKLAEMYSHSESSSTRAVTLHEEQRSFACSEYGASSSESLTATRELVATYKRQNTSESRTKAVSTLRSSVFEIFKTERSSERVLESARSLARTYVECGFASEAKVLVKELRGIIIEKVRETRRVESSRNVFIAAFEEVVEQRSFSAAIADMRSEIFLYTSYFEESTSPSALITACLERGARLRVFLLESDRLDEAERIEAELFATFVKHLSTTSTTTDKRVLDALFSICLAHASSDDSHTVIIERAVHTVREYANAACFAQALDMAALLHRYASLAGGFTSAAIVHAVARLCLCLTGRGTSGGGGGGGCKRSHAGLHARMLDLSRTMLRQALEACGALGVSLTDMRVDELADVVELLGEQRNYEDLERVLAALWSSRAVHRTWSTPLVLAIARRLIETRAARGRVDDAVALAEDVRYNLERVWGPLDEATLDFTALLSALYTAHGRCAEALQLHENVLARLVGAGAGEDWDDGSVKGVEEGARVAVAQLEEVQRPGAHVWP</sequence>
<feature type="compositionally biased region" description="Low complexity" evidence="2">
    <location>
        <begin position="1447"/>
        <end position="1465"/>
    </location>
</feature>